<dbReference type="EMBL" id="FZOF01000006">
    <property type="protein sequence ID" value="SNS47734.1"/>
    <property type="molecule type" value="Genomic_DNA"/>
</dbReference>
<dbReference type="RefSeq" id="WP_089224121.1">
    <property type="nucleotide sequence ID" value="NZ_FZOF01000006.1"/>
</dbReference>
<proteinExistence type="predicted"/>
<feature type="region of interest" description="Disordered" evidence="1">
    <location>
        <begin position="103"/>
        <end position="126"/>
    </location>
</feature>
<organism evidence="2 3">
    <name type="scientific">Actinacidiphila glaucinigra</name>
    <dbReference type="NCBI Taxonomy" id="235986"/>
    <lineage>
        <taxon>Bacteria</taxon>
        <taxon>Bacillati</taxon>
        <taxon>Actinomycetota</taxon>
        <taxon>Actinomycetes</taxon>
        <taxon>Kitasatosporales</taxon>
        <taxon>Streptomycetaceae</taxon>
        <taxon>Actinacidiphila</taxon>
    </lineage>
</organism>
<reference evidence="2 3" key="1">
    <citation type="submission" date="2017-06" db="EMBL/GenBank/DDBJ databases">
        <authorList>
            <person name="Kim H.J."/>
            <person name="Triplett B.A."/>
        </authorList>
    </citation>
    <scope>NUCLEOTIDE SEQUENCE [LARGE SCALE GENOMIC DNA]</scope>
    <source>
        <strain evidence="2 3">CGMCC 4.1858</strain>
    </source>
</reference>
<dbReference type="OrthoDB" id="3404379at2"/>
<accession>A0A239EV69</accession>
<dbReference type="Proteomes" id="UP000198280">
    <property type="component" value="Unassembled WGS sequence"/>
</dbReference>
<evidence type="ECO:0008006" key="4">
    <source>
        <dbReference type="Google" id="ProtNLM"/>
    </source>
</evidence>
<dbReference type="AlphaFoldDB" id="A0A239EV69"/>
<feature type="compositionally biased region" description="Basic and acidic residues" evidence="1">
    <location>
        <begin position="105"/>
        <end position="120"/>
    </location>
</feature>
<evidence type="ECO:0000256" key="1">
    <source>
        <dbReference type="SAM" id="MobiDB-lite"/>
    </source>
</evidence>
<protein>
    <recommendedName>
        <fullName evidence="4">DivIVA domain-containing protein</fullName>
    </recommendedName>
</protein>
<evidence type="ECO:0000313" key="2">
    <source>
        <dbReference type="EMBL" id="SNS47734.1"/>
    </source>
</evidence>
<evidence type="ECO:0000313" key="3">
    <source>
        <dbReference type="Proteomes" id="UP000198280"/>
    </source>
</evidence>
<name>A0A239EV69_9ACTN</name>
<sequence>MFWFILIALVAVVAAVALAVLGDSGVLRDVEPDRVDDRLPPERPVGRADVERLRLPVTVRGYRMLDVDDVLERLGAELAQRDAHIADLEAALAGAHATRLGGHSLVKDAEQAPRPPEDPRGPGGGL</sequence>
<gene>
    <name evidence="2" type="ORF">SAMN05216252_106138</name>
</gene>
<keyword evidence="3" id="KW-1185">Reference proteome</keyword>